<gene>
    <name evidence="2" type="ordered locus">Fleli_3580</name>
</gene>
<dbReference type="AlphaFoldDB" id="I4APL3"/>
<sequence precursor="true">MPKHISFYLIAFLLTFTSCNAQNSESKNDSNDSLKVIQNDVDSTDLSTDNFPKVDTRKIPPYVELSRDSIKNVLAEKVKNNEPLFVHIFVPLCDNENQGIIPVNKPLGDGQNLRTNLYWGAGYGIKTHFKRLKEWTLLSSQLDVDSIVLERVIFKKKYPNGATVFLVADAYRGDKMHECLTDYFASLAGKKKEILGLDNDSTKIKAFGEADLIAFNGHNGLMDSYAAFFINDDNRMRDAVSIACSSQGYFNEYLNAARAYPLLTTTNLLAPEAYGMEAVIDSWAMLEDGKKIRSKVGAMYHKIHKCGLKGATNLFHTGW</sequence>
<accession>I4APL3</accession>
<feature type="chain" id="PRO_5003685630" evidence="1">
    <location>
        <begin position="22"/>
        <end position="319"/>
    </location>
</feature>
<keyword evidence="1" id="KW-0732">Signal</keyword>
<dbReference type="PROSITE" id="PS51257">
    <property type="entry name" value="PROKAR_LIPOPROTEIN"/>
    <property type="match status" value="1"/>
</dbReference>
<dbReference type="HOGENOM" id="CLU_075514_0_0_10"/>
<evidence type="ECO:0000313" key="2">
    <source>
        <dbReference type="EMBL" id="AFM05898.1"/>
    </source>
</evidence>
<dbReference type="STRING" id="880071.Fleli_3580"/>
<protein>
    <submittedName>
        <fullName evidence="2">Uncharacterized protein</fullName>
    </submittedName>
</protein>
<dbReference type="RefSeq" id="WP_014799323.1">
    <property type="nucleotide sequence ID" value="NC_018018.1"/>
</dbReference>
<proteinExistence type="predicted"/>
<evidence type="ECO:0000256" key="1">
    <source>
        <dbReference type="SAM" id="SignalP"/>
    </source>
</evidence>
<feature type="signal peptide" evidence="1">
    <location>
        <begin position="1"/>
        <end position="21"/>
    </location>
</feature>
<name>I4APL3_BERLS</name>
<dbReference type="PATRIC" id="fig|880071.3.peg.3586"/>
<dbReference type="Proteomes" id="UP000006054">
    <property type="component" value="Chromosome"/>
</dbReference>
<dbReference type="OrthoDB" id="1149281at2"/>
<reference evidence="3" key="1">
    <citation type="submission" date="2012-06" db="EMBL/GenBank/DDBJ databases">
        <title>The complete genome of Flexibacter litoralis DSM 6794.</title>
        <authorList>
            <person name="Lucas S."/>
            <person name="Copeland A."/>
            <person name="Lapidus A."/>
            <person name="Glavina del Rio T."/>
            <person name="Dalin E."/>
            <person name="Tice H."/>
            <person name="Bruce D."/>
            <person name="Goodwin L."/>
            <person name="Pitluck S."/>
            <person name="Peters L."/>
            <person name="Ovchinnikova G."/>
            <person name="Lu M."/>
            <person name="Kyrpides N."/>
            <person name="Mavromatis K."/>
            <person name="Ivanova N."/>
            <person name="Brettin T."/>
            <person name="Detter J.C."/>
            <person name="Han C."/>
            <person name="Larimer F."/>
            <person name="Land M."/>
            <person name="Hauser L."/>
            <person name="Markowitz V."/>
            <person name="Cheng J.-F."/>
            <person name="Hugenholtz P."/>
            <person name="Woyke T."/>
            <person name="Wu D."/>
            <person name="Spring S."/>
            <person name="Lang E."/>
            <person name="Kopitz M."/>
            <person name="Brambilla E."/>
            <person name="Klenk H.-P."/>
            <person name="Eisen J.A."/>
        </authorList>
    </citation>
    <scope>NUCLEOTIDE SEQUENCE [LARGE SCALE GENOMIC DNA]</scope>
    <source>
        <strain evidence="3">ATCC 23117 / DSM 6794 / NBRC 15988 / NCIMB 1366 / Sio-4</strain>
    </source>
</reference>
<organism evidence="2 3">
    <name type="scientific">Bernardetia litoralis (strain ATCC 23117 / DSM 6794 / NBRC 15988 / NCIMB 1366 / Fx l1 / Sio-4)</name>
    <name type="common">Flexibacter litoralis</name>
    <dbReference type="NCBI Taxonomy" id="880071"/>
    <lineage>
        <taxon>Bacteria</taxon>
        <taxon>Pseudomonadati</taxon>
        <taxon>Bacteroidota</taxon>
        <taxon>Cytophagia</taxon>
        <taxon>Cytophagales</taxon>
        <taxon>Bernardetiaceae</taxon>
        <taxon>Bernardetia</taxon>
    </lineage>
</organism>
<keyword evidence="3" id="KW-1185">Reference proteome</keyword>
<evidence type="ECO:0000313" key="3">
    <source>
        <dbReference type="Proteomes" id="UP000006054"/>
    </source>
</evidence>
<dbReference type="eggNOG" id="ENOG502Z7QK">
    <property type="taxonomic scope" value="Bacteria"/>
</dbReference>
<dbReference type="KEGG" id="fli:Fleli_3580"/>
<dbReference type="EMBL" id="CP003345">
    <property type="protein sequence ID" value="AFM05898.1"/>
    <property type="molecule type" value="Genomic_DNA"/>
</dbReference>